<comment type="subcellular location">
    <subcellularLocation>
        <location evidence="1">Secreted</location>
    </subcellularLocation>
</comment>
<evidence type="ECO:0000313" key="6">
    <source>
        <dbReference type="Proteomes" id="UP000288058"/>
    </source>
</evidence>
<evidence type="ECO:0000256" key="3">
    <source>
        <dbReference type="SAM" id="SignalP"/>
    </source>
</evidence>
<dbReference type="InterPro" id="IPR002509">
    <property type="entry name" value="NODB_dom"/>
</dbReference>
<feature type="chain" id="PRO_5019535914" evidence="3">
    <location>
        <begin position="26"/>
        <end position="361"/>
    </location>
</feature>
<reference evidence="6" key="1">
    <citation type="journal article" date="2018" name="Front. Microbiol.">
        <title>Genome-Based Analysis Reveals the Taxonomy and Diversity of the Family Idiomarinaceae.</title>
        <authorList>
            <person name="Liu Y."/>
            <person name="Lai Q."/>
            <person name="Shao Z."/>
        </authorList>
    </citation>
    <scope>NUCLEOTIDE SEQUENCE [LARGE SCALE GENOMIC DNA]</scope>
    <source>
        <strain evidence="6">R22</strain>
    </source>
</reference>
<dbReference type="Gene3D" id="3.20.20.370">
    <property type="entry name" value="Glycoside hydrolase/deacetylase"/>
    <property type="match status" value="1"/>
</dbReference>
<evidence type="ECO:0000256" key="2">
    <source>
        <dbReference type="ARBA" id="ARBA00022729"/>
    </source>
</evidence>
<dbReference type="PROSITE" id="PS51677">
    <property type="entry name" value="NODB"/>
    <property type="match status" value="1"/>
</dbReference>
<comment type="caution">
    <text evidence="5">The sequence shown here is derived from an EMBL/GenBank/DDBJ whole genome shotgun (WGS) entry which is preliminary data.</text>
</comment>
<dbReference type="AlphaFoldDB" id="A0A432YZT3"/>
<protein>
    <submittedName>
        <fullName evidence="5">Polysaccharide deacetylase</fullName>
    </submittedName>
</protein>
<evidence type="ECO:0000259" key="4">
    <source>
        <dbReference type="PROSITE" id="PS51677"/>
    </source>
</evidence>
<dbReference type="RefSeq" id="WP_126781180.1">
    <property type="nucleotide sequence ID" value="NZ_PIQC01000004.1"/>
</dbReference>
<dbReference type="Proteomes" id="UP000288058">
    <property type="component" value="Unassembled WGS sequence"/>
</dbReference>
<evidence type="ECO:0000313" key="5">
    <source>
        <dbReference type="EMBL" id="RUO69442.1"/>
    </source>
</evidence>
<sequence length="361" mass="40814">MKMLNKMTLSAASGLLLGCSPLAQAGSADSVVVLQYHHVSSSTPAVTSIDPETFREHLQYLQDNNFNVIDITVAREAIEKDKALPEKAVVITFDDGYQNVYENAVELLEEFEMPYTVFVNPELMRKHSGHYMGWEELKEIQQNGATIANHGQTHAHLIRKQEGESDDEWQERMHYDVVTAQEAIDENLGEQQKYFAYPYGEYNNELRGLLNEWGFLAFAQHSGPWSKWSEDTVITRFPASGIYANLNTLKAKLNSKAMPVRTYQPEEPLVAHDNTKPTISVTLEEGDTLDDMRTDALQCFAGSSVLKPEWESDTQFSVTLEKDINIGRSRINCTAPSASESRYYWYSVALIRPDQSGSWPD</sequence>
<dbReference type="PANTHER" id="PTHR34216">
    <property type="match status" value="1"/>
</dbReference>
<dbReference type="InterPro" id="IPR051398">
    <property type="entry name" value="Polysacch_Deacetylase"/>
</dbReference>
<feature type="domain" description="NodB homology" evidence="4">
    <location>
        <begin position="87"/>
        <end position="290"/>
    </location>
</feature>
<name>A0A432YZT3_9GAMM</name>
<evidence type="ECO:0000256" key="1">
    <source>
        <dbReference type="ARBA" id="ARBA00004613"/>
    </source>
</evidence>
<dbReference type="EMBL" id="PIQC01000004">
    <property type="protein sequence ID" value="RUO69442.1"/>
    <property type="molecule type" value="Genomic_DNA"/>
</dbReference>
<dbReference type="OrthoDB" id="9814639at2"/>
<dbReference type="InterPro" id="IPR011330">
    <property type="entry name" value="Glyco_hydro/deAcase_b/a-brl"/>
</dbReference>
<organism evidence="5 6">
    <name type="scientific">Idiomarina ramblicola</name>
    <dbReference type="NCBI Taxonomy" id="263724"/>
    <lineage>
        <taxon>Bacteria</taxon>
        <taxon>Pseudomonadati</taxon>
        <taxon>Pseudomonadota</taxon>
        <taxon>Gammaproteobacteria</taxon>
        <taxon>Alteromonadales</taxon>
        <taxon>Idiomarinaceae</taxon>
        <taxon>Idiomarina</taxon>
    </lineage>
</organism>
<dbReference type="GO" id="GO:0016810">
    <property type="term" value="F:hydrolase activity, acting on carbon-nitrogen (but not peptide) bonds"/>
    <property type="evidence" value="ECO:0007669"/>
    <property type="project" value="InterPro"/>
</dbReference>
<dbReference type="GO" id="GO:0005975">
    <property type="term" value="P:carbohydrate metabolic process"/>
    <property type="evidence" value="ECO:0007669"/>
    <property type="project" value="InterPro"/>
</dbReference>
<proteinExistence type="predicted"/>
<keyword evidence="2 3" id="KW-0732">Signal</keyword>
<dbReference type="PANTHER" id="PTHR34216:SF3">
    <property type="entry name" value="POLY-BETA-1,6-N-ACETYL-D-GLUCOSAMINE N-DEACETYLASE"/>
    <property type="match status" value="1"/>
</dbReference>
<dbReference type="Pfam" id="PF01522">
    <property type="entry name" value="Polysacc_deac_1"/>
    <property type="match status" value="1"/>
</dbReference>
<gene>
    <name evidence="5" type="ORF">CWI78_05865</name>
</gene>
<dbReference type="SUPFAM" id="SSF88713">
    <property type="entry name" value="Glycoside hydrolase/deacetylase"/>
    <property type="match status" value="1"/>
</dbReference>
<keyword evidence="6" id="KW-1185">Reference proteome</keyword>
<dbReference type="PROSITE" id="PS51257">
    <property type="entry name" value="PROKAR_LIPOPROTEIN"/>
    <property type="match status" value="1"/>
</dbReference>
<dbReference type="CDD" id="cd10973">
    <property type="entry name" value="CE4_DAC_u4_5s"/>
    <property type="match status" value="1"/>
</dbReference>
<dbReference type="GO" id="GO:0005576">
    <property type="term" value="C:extracellular region"/>
    <property type="evidence" value="ECO:0007669"/>
    <property type="project" value="UniProtKB-SubCell"/>
</dbReference>
<accession>A0A432YZT3</accession>
<feature type="signal peptide" evidence="3">
    <location>
        <begin position="1"/>
        <end position="25"/>
    </location>
</feature>